<evidence type="ECO:0000256" key="4">
    <source>
        <dbReference type="PROSITE-ProRule" id="PRU00175"/>
    </source>
</evidence>
<evidence type="ECO:0000259" key="6">
    <source>
        <dbReference type="PROSITE" id="PS50089"/>
    </source>
</evidence>
<dbReference type="GeneID" id="77732552"/>
<comment type="caution">
    <text evidence="7">The sequence shown here is derived from an EMBL/GenBank/DDBJ whole genome shotgun (WGS) entry which is preliminary data.</text>
</comment>
<organism evidence="7 8">
    <name type="scientific">Dioszegia hungarica</name>
    <dbReference type="NCBI Taxonomy" id="4972"/>
    <lineage>
        <taxon>Eukaryota</taxon>
        <taxon>Fungi</taxon>
        <taxon>Dikarya</taxon>
        <taxon>Basidiomycota</taxon>
        <taxon>Agaricomycotina</taxon>
        <taxon>Tremellomycetes</taxon>
        <taxon>Tremellales</taxon>
        <taxon>Bulleribasidiaceae</taxon>
        <taxon>Dioszegia</taxon>
    </lineage>
</organism>
<proteinExistence type="predicted"/>
<protein>
    <recommendedName>
        <fullName evidence="6">RING-type domain-containing protein</fullName>
    </recommendedName>
</protein>
<evidence type="ECO:0000256" key="1">
    <source>
        <dbReference type="ARBA" id="ARBA00022723"/>
    </source>
</evidence>
<feature type="compositionally biased region" description="Polar residues" evidence="5">
    <location>
        <begin position="1"/>
        <end position="17"/>
    </location>
</feature>
<dbReference type="PROSITE" id="PS00518">
    <property type="entry name" value="ZF_RING_1"/>
    <property type="match status" value="1"/>
</dbReference>
<dbReference type="InterPro" id="IPR018957">
    <property type="entry name" value="Znf_C3HC4_RING-type"/>
</dbReference>
<accession>A0AA38HA05</accession>
<keyword evidence="3" id="KW-0862">Zinc</keyword>
<keyword evidence="1" id="KW-0479">Metal-binding</keyword>
<dbReference type="InterPro" id="IPR017907">
    <property type="entry name" value="Znf_RING_CS"/>
</dbReference>
<dbReference type="InterPro" id="IPR001841">
    <property type="entry name" value="Znf_RING"/>
</dbReference>
<gene>
    <name evidence="7" type="ORF">MKK02DRAFT_45312</name>
</gene>
<dbReference type="Proteomes" id="UP001164286">
    <property type="component" value="Unassembled WGS sequence"/>
</dbReference>
<dbReference type="PROSITE" id="PS50089">
    <property type="entry name" value="ZF_RING_2"/>
    <property type="match status" value="1"/>
</dbReference>
<name>A0AA38HA05_9TREE</name>
<dbReference type="GO" id="GO:0008270">
    <property type="term" value="F:zinc ion binding"/>
    <property type="evidence" value="ECO:0007669"/>
    <property type="project" value="UniProtKB-KW"/>
</dbReference>
<feature type="region of interest" description="Disordered" evidence="5">
    <location>
        <begin position="315"/>
        <end position="381"/>
    </location>
</feature>
<dbReference type="EMBL" id="JAKWFO010000005">
    <property type="protein sequence ID" value="KAI9636607.1"/>
    <property type="molecule type" value="Genomic_DNA"/>
</dbReference>
<sequence length="381" mass="41528">MSSQPITRIDTQAEASGSGSGLRPYPHSLVESPSSLGSPSTSIAPGNALLDTTRRSARRPPSRVIKTFQEVTVTKTINAEEWYEELECGVCAHVLGAPQALVPCGHSLCGPCAWEWIKKNSNLTCPHCRHQLHDSVPFVPNIVVDQIIERKLRGLPESEEKTNIITEREEKAEAWKLVQAALKPVVPRRRNLDDAIFGFFGAENNIQSAHQRRASRHLPELGAPVEVPGARPPPIRRPTHPYGAGMNLAEIRRHEDGQQLPSRTELRRLREASFRAQQDLQQQQLDILEEEPGPAGPAMVAAPPPALQRRALVALSPSPPPAESSNPTSGMRRARSGSDGPAGPRPLNTRAGGLRSRALADRQARGRGSSRDPLVLVSDSE</sequence>
<evidence type="ECO:0000313" key="7">
    <source>
        <dbReference type="EMBL" id="KAI9636607.1"/>
    </source>
</evidence>
<feature type="compositionally biased region" description="Low complexity" evidence="5">
    <location>
        <begin position="28"/>
        <end position="42"/>
    </location>
</feature>
<evidence type="ECO:0000256" key="3">
    <source>
        <dbReference type="ARBA" id="ARBA00022833"/>
    </source>
</evidence>
<dbReference type="AlphaFoldDB" id="A0AA38HA05"/>
<dbReference type="InterPro" id="IPR013083">
    <property type="entry name" value="Znf_RING/FYVE/PHD"/>
</dbReference>
<feature type="domain" description="RING-type" evidence="6">
    <location>
        <begin position="88"/>
        <end position="129"/>
    </location>
</feature>
<dbReference type="RefSeq" id="XP_052946384.1">
    <property type="nucleotide sequence ID" value="XM_053093347.1"/>
</dbReference>
<dbReference type="Pfam" id="PF00097">
    <property type="entry name" value="zf-C3HC4"/>
    <property type="match status" value="1"/>
</dbReference>
<dbReference type="Gene3D" id="3.30.40.10">
    <property type="entry name" value="Zinc/RING finger domain, C3HC4 (zinc finger)"/>
    <property type="match status" value="1"/>
</dbReference>
<keyword evidence="8" id="KW-1185">Reference proteome</keyword>
<reference evidence="7" key="1">
    <citation type="journal article" date="2022" name="G3 (Bethesda)">
        <title>High quality genome of the basidiomycete yeast Dioszegia hungarica PDD-24b-2 isolated from cloud water.</title>
        <authorList>
            <person name="Jarrige D."/>
            <person name="Haridas S."/>
            <person name="Bleykasten-Grosshans C."/>
            <person name="Joly M."/>
            <person name="Nadalig T."/>
            <person name="Sancelme M."/>
            <person name="Vuilleumier S."/>
            <person name="Grigoriev I.V."/>
            <person name="Amato P."/>
            <person name="Bringel F."/>
        </authorList>
    </citation>
    <scope>NUCLEOTIDE SEQUENCE</scope>
    <source>
        <strain evidence="7">PDD-24b-2</strain>
    </source>
</reference>
<dbReference type="SUPFAM" id="SSF57850">
    <property type="entry name" value="RING/U-box"/>
    <property type="match status" value="1"/>
</dbReference>
<evidence type="ECO:0000256" key="5">
    <source>
        <dbReference type="SAM" id="MobiDB-lite"/>
    </source>
</evidence>
<keyword evidence="2 4" id="KW-0863">Zinc-finger</keyword>
<evidence type="ECO:0000313" key="8">
    <source>
        <dbReference type="Proteomes" id="UP001164286"/>
    </source>
</evidence>
<feature type="region of interest" description="Disordered" evidence="5">
    <location>
        <begin position="1"/>
        <end position="60"/>
    </location>
</feature>
<evidence type="ECO:0000256" key="2">
    <source>
        <dbReference type="ARBA" id="ARBA00022771"/>
    </source>
</evidence>